<keyword evidence="2" id="KW-1185">Reference proteome</keyword>
<sequence length="58" mass="6582">MFFVISFLFFYTGIIFSILEPFVQGTVTTATTEDNVYPLLKDPNLKVAKVIEGFFLPT</sequence>
<dbReference type="AlphaFoldDB" id="A0A557SZB9"/>
<organism evidence="1 2">
    <name type="scientific">Candidatus Nitrosocosmicus arcticus</name>
    <dbReference type="NCBI Taxonomy" id="2035267"/>
    <lineage>
        <taxon>Archaea</taxon>
        <taxon>Nitrososphaerota</taxon>
        <taxon>Nitrososphaeria</taxon>
        <taxon>Nitrososphaerales</taxon>
        <taxon>Nitrososphaeraceae</taxon>
        <taxon>Candidatus Nitrosocosmicus</taxon>
    </lineage>
</organism>
<gene>
    <name evidence="1" type="ORF">NARC_10358</name>
</gene>
<dbReference type="Proteomes" id="UP000315289">
    <property type="component" value="Unassembled WGS sequence"/>
</dbReference>
<dbReference type="EMBL" id="VOAH01000001">
    <property type="protein sequence ID" value="TVP41952.1"/>
    <property type="molecule type" value="Genomic_DNA"/>
</dbReference>
<evidence type="ECO:0000313" key="1">
    <source>
        <dbReference type="EMBL" id="TVP41952.1"/>
    </source>
</evidence>
<comment type="caution">
    <text evidence="1">The sequence shown here is derived from an EMBL/GenBank/DDBJ whole genome shotgun (WGS) entry which is preliminary data.</text>
</comment>
<name>A0A557SZB9_9ARCH</name>
<evidence type="ECO:0000313" key="2">
    <source>
        <dbReference type="Proteomes" id="UP000315289"/>
    </source>
</evidence>
<proteinExistence type="predicted"/>
<accession>A0A557SZB9</accession>
<protein>
    <submittedName>
        <fullName evidence="1">Uncharacterized protein</fullName>
    </submittedName>
</protein>
<reference evidence="1 2" key="1">
    <citation type="journal article" date="2019" name="Front. Microbiol.">
        <title>Ammonia Oxidation by the Arctic Terrestrial Thaumarchaeote Candidatus Nitrosocosmicus arcticus Is Stimulated by Increasing Temperatures.</title>
        <authorList>
            <person name="Alves R.J.E."/>
            <person name="Kerou M."/>
            <person name="Zappe A."/>
            <person name="Bittner R."/>
            <person name="Abby S.S."/>
            <person name="Schmidt H.A."/>
            <person name="Pfeifer K."/>
            <person name="Schleper C."/>
        </authorList>
    </citation>
    <scope>NUCLEOTIDE SEQUENCE [LARGE SCALE GENOMIC DNA]</scope>
    <source>
        <strain evidence="1 2">Kfb</strain>
    </source>
</reference>